<dbReference type="Proteomes" id="UP000177092">
    <property type="component" value="Unassembled WGS sequence"/>
</dbReference>
<dbReference type="STRING" id="1798384.A3D03_06630"/>
<name>A0A1F6ACD2_9BACT</name>
<proteinExistence type="predicted"/>
<gene>
    <name evidence="1" type="ORF">A3D03_06630</name>
</gene>
<reference evidence="1 2" key="1">
    <citation type="journal article" date="2016" name="Nat. Commun.">
        <title>Thousands of microbial genomes shed light on interconnected biogeochemical processes in an aquifer system.</title>
        <authorList>
            <person name="Anantharaman K."/>
            <person name="Brown C.T."/>
            <person name="Hug L.A."/>
            <person name="Sharon I."/>
            <person name="Castelle C.J."/>
            <person name="Probst A.J."/>
            <person name="Thomas B.C."/>
            <person name="Singh A."/>
            <person name="Wilkins M.J."/>
            <person name="Karaoz U."/>
            <person name="Brodie E.L."/>
            <person name="Williams K.H."/>
            <person name="Hubbard S.S."/>
            <person name="Banfield J.F."/>
        </authorList>
    </citation>
    <scope>NUCLEOTIDE SEQUENCE [LARGE SCALE GENOMIC DNA]</scope>
</reference>
<protein>
    <recommendedName>
        <fullName evidence="3">POTRA domain-containing protein</fullName>
    </recommendedName>
</protein>
<evidence type="ECO:0008006" key="3">
    <source>
        <dbReference type="Google" id="ProtNLM"/>
    </source>
</evidence>
<evidence type="ECO:0000313" key="2">
    <source>
        <dbReference type="Proteomes" id="UP000177092"/>
    </source>
</evidence>
<dbReference type="AlphaFoldDB" id="A0A1F6ACD2"/>
<dbReference type="EMBL" id="MFJN01000004">
    <property type="protein sequence ID" value="OGG22345.1"/>
    <property type="molecule type" value="Genomic_DNA"/>
</dbReference>
<evidence type="ECO:0000313" key="1">
    <source>
        <dbReference type="EMBL" id="OGG22345.1"/>
    </source>
</evidence>
<accession>A0A1F6ACD2</accession>
<sequence length="236" mass="26925">MKRRAIRYLVVCSSLLLGLLFIWTVFSLFIVRKVVIISVTNELNGLNILNNKNLLLLDVNKMASLLLSQNKIYSNLTIRKKLPDILVIESKLRVPVAFLINKGRRIFIDQEGIYIPDLNMDREIYTQIEVPNLIIYNLDNIDWRVLKAVKLAVAASKNSLTIDKIILDEPSGLYHLFLTGGEEVISSQEQDPYLIAASLQIIISRFRIEGKIISQIKFQYDKPIVVLKSGEKITSL</sequence>
<comment type="caution">
    <text evidence="1">The sequence shown here is derived from an EMBL/GenBank/DDBJ whole genome shotgun (WGS) entry which is preliminary data.</text>
</comment>
<organism evidence="1 2">
    <name type="scientific">Candidatus Gottesmanbacteria bacterium RIFCSPHIGHO2_02_FULL_40_13</name>
    <dbReference type="NCBI Taxonomy" id="1798384"/>
    <lineage>
        <taxon>Bacteria</taxon>
        <taxon>Candidatus Gottesmaniibacteriota</taxon>
    </lineage>
</organism>